<dbReference type="PIR" id="B69165">
    <property type="entry name" value="B69165"/>
</dbReference>
<proteinExistence type="inferred from homology"/>
<keyword evidence="5" id="KW-0378">Hydrolase</keyword>
<dbReference type="EnsemblBacteria" id="AAB85002">
    <property type="protein sequence ID" value="AAB85002"/>
    <property type="gene ID" value="MTH_496"/>
</dbReference>
<keyword evidence="8" id="KW-0234">DNA repair</keyword>
<reference evidence="11 12" key="1">
    <citation type="journal article" date="1997" name="J. Bacteriol.">
        <title>Complete genome sequence of Methanobacterium thermoautotrophicum deltaH: functional analysis and comparative genomics.</title>
        <authorList>
            <person name="Smith D.R."/>
            <person name="Doucette-Stamm L.A."/>
            <person name="Deloughery C."/>
            <person name="Lee H.-M."/>
            <person name="Dubois J."/>
            <person name="Aldredge T."/>
            <person name="Bashirzadeh R."/>
            <person name="Blakely D."/>
            <person name="Cook R."/>
            <person name="Gilbert K."/>
            <person name="Harrison D."/>
            <person name="Hoang L."/>
            <person name="Keagle P."/>
            <person name="Lumm W."/>
            <person name="Pothier B."/>
            <person name="Qiu D."/>
            <person name="Spadafora R."/>
            <person name="Vicare R."/>
            <person name="Wang Y."/>
            <person name="Wierzbowski J."/>
            <person name="Gibson R."/>
            <person name="Jiwani N."/>
            <person name="Caruso A."/>
            <person name="Bush D."/>
            <person name="Safer H."/>
            <person name="Patwell D."/>
            <person name="Prabhakar S."/>
            <person name="McDougall S."/>
            <person name="Shimer G."/>
            <person name="Goyal A."/>
            <person name="Pietrovski S."/>
            <person name="Church G.M."/>
            <person name="Daniels C.J."/>
            <person name="Mao J.-i."/>
            <person name="Rice P."/>
            <person name="Nolling J."/>
            <person name="Reeve J.N."/>
        </authorList>
    </citation>
    <scope>NUCLEOTIDE SEQUENCE [LARGE SCALE GENOMIC DNA]</scope>
    <source>
        <strain evidence="12">ATCC 29096 / DSM 1053 / JCM 10044 / NBRC 100330 / Delta H</strain>
    </source>
</reference>
<dbReference type="Gene3D" id="1.10.340.30">
    <property type="entry name" value="Hypothetical protein, domain 2"/>
    <property type="match status" value="1"/>
</dbReference>
<keyword evidence="3" id="KW-0479">Metal-binding</keyword>
<dbReference type="GO" id="GO:0034039">
    <property type="term" value="F:8-oxo-7,8-dihydroguanine DNA N-glycosylase activity"/>
    <property type="evidence" value="ECO:0007669"/>
    <property type="project" value="TreeGrafter"/>
</dbReference>
<dbReference type="GO" id="GO:0000701">
    <property type="term" value="F:purine-specific mismatch base pair DNA N-glycosylase activity"/>
    <property type="evidence" value="ECO:0007669"/>
    <property type="project" value="TreeGrafter"/>
</dbReference>
<dbReference type="SMART" id="SM00478">
    <property type="entry name" value="ENDO3c"/>
    <property type="match status" value="1"/>
</dbReference>
<dbReference type="PaxDb" id="187420-MTH_496"/>
<dbReference type="Pfam" id="PF00730">
    <property type="entry name" value="HhH-GPD"/>
    <property type="match status" value="1"/>
</dbReference>
<evidence type="ECO:0000256" key="4">
    <source>
        <dbReference type="ARBA" id="ARBA00022763"/>
    </source>
</evidence>
<dbReference type="GO" id="GO:0006284">
    <property type="term" value="P:base-excision repair"/>
    <property type="evidence" value="ECO:0007669"/>
    <property type="project" value="InterPro"/>
</dbReference>
<evidence type="ECO:0000313" key="12">
    <source>
        <dbReference type="Proteomes" id="UP000005223"/>
    </source>
</evidence>
<protein>
    <submittedName>
        <fullName evidence="11">Endonuclease III homolog</fullName>
    </submittedName>
</protein>
<comment type="similarity">
    <text evidence="2">Belongs to the Nth/MutY family.</text>
</comment>
<dbReference type="GO" id="GO:0035485">
    <property type="term" value="F:adenine/guanine mispair binding"/>
    <property type="evidence" value="ECO:0007669"/>
    <property type="project" value="TreeGrafter"/>
</dbReference>
<evidence type="ECO:0000256" key="8">
    <source>
        <dbReference type="ARBA" id="ARBA00023204"/>
    </source>
</evidence>
<evidence type="ECO:0000256" key="3">
    <source>
        <dbReference type="ARBA" id="ARBA00022723"/>
    </source>
</evidence>
<dbReference type="GO" id="GO:0032357">
    <property type="term" value="F:oxidized purine DNA binding"/>
    <property type="evidence" value="ECO:0007669"/>
    <property type="project" value="TreeGrafter"/>
</dbReference>
<dbReference type="GO" id="GO:0004519">
    <property type="term" value="F:endonuclease activity"/>
    <property type="evidence" value="ECO:0007669"/>
    <property type="project" value="UniProtKB-KW"/>
</dbReference>
<dbReference type="Gene3D" id="1.10.1670.10">
    <property type="entry name" value="Helix-hairpin-Helix base-excision DNA repair enzymes (C-terminal)"/>
    <property type="match status" value="1"/>
</dbReference>
<dbReference type="RefSeq" id="WP_010876135.1">
    <property type="nucleotide sequence ID" value="NC_000916.1"/>
</dbReference>
<evidence type="ECO:0000256" key="5">
    <source>
        <dbReference type="ARBA" id="ARBA00022801"/>
    </source>
</evidence>
<evidence type="ECO:0000256" key="9">
    <source>
        <dbReference type="ARBA" id="ARBA00023295"/>
    </source>
</evidence>
<dbReference type="STRING" id="187420.MTH_496"/>
<dbReference type="InterPro" id="IPR011257">
    <property type="entry name" value="DNA_glycosylase"/>
</dbReference>
<dbReference type="KEGG" id="mth:MTH_496"/>
<evidence type="ECO:0000313" key="11">
    <source>
        <dbReference type="EMBL" id="AAB85002.1"/>
    </source>
</evidence>
<dbReference type="InterPro" id="IPR023170">
    <property type="entry name" value="HhH_base_excis_C"/>
</dbReference>
<dbReference type="InterPro" id="IPR003265">
    <property type="entry name" value="HhH-GPD_domain"/>
</dbReference>
<dbReference type="SMART" id="SM00525">
    <property type="entry name" value="FES"/>
    <property type="match status" value="1"/>
</dbReference>
<dbReference type="GO" id="GO:0051539">
    <property type="term" value="F:4 iron, 4 sulfur cluster binding"/>
    <property type="evidence" value="ECO:0007669"/>
    <property type="project" value="InterPro"/>
</dbReference>
<evidence type="ECO:0000256" key="6">
    <source>
        <dbReference type="ARBA" id="ARBA00023004"/>
    </source>
</evidence>
<dbReference type="GeneID" id="82296949"/>
<accession>O26596</accession>
<dbReference type="GO" id="GO:0006298">
    <property type="term" value="P:mismatch repair"/>
    <property type="evidence" value="ECO:0007669"/>
    <property type="project" value="TreeGrafter"/>
</dbReference>
<dbReference type="HOGENOM" id="CLU_012862_2_1_2"/>
<keyword evidence="11" id="KW-0540">Nuclease</keyword>
<dbReference type="InterPro" id="IPR003651">
    <property type="entry name" value="Endonuclease3_FeS-loop_motif"/>
</dbReference>
<dbReference type="Proteomes" id="UP000005223">
    <property type="component" value="Chromosome"/>
</dbReference>
<keyword evidence="6" id="KW-0408">Iron</keyword>
<dbReference type="InParanoid" id="O26596"/>
<comment type="cofactor">
    <cofactor evidence="1">
        <name>[4Fe-4S] cluster</name>
        <dbReference type="ChEBI" id="CHEBI:49883"/>
    </cofactor>
</comment>
<evidence type="ECO:0000259" key="10">
    <source>
        <dbReference type="SMART" id="SM00478"/>
    </source>
</evidence>
<dbReference type="GO" id="GO:0046872">
    <property type="term" value="F:metal ion binding"/>
    <property type="evidence" value="ECO:0007669"/>
    <property type="project" value="UniProtKB-KW"/>
</dbReference>
<dbReference type="PANTHER" id="PTHR42944:SF1">
    <property type="entry name" value="ADENINE DNA GLYCOSYLASE"/>
    <property type="match status" value="1"/>
</dbReference>
<dbReference type="EMBL" id="AE000666">
    <property type="protein sequence ID" value="AAB85002.1"/>
    <property type="molecule type" value="Genomic_DNA"/>
</dbReference>
<keyword evidence="12" id="KW-1185">Reference proteome</keyword>
<evidence type="ECO:0000256" key="7">
    <source>
        <dbReference type="ARBA" id="ARBA00023014"/>
    </source>
</evidence>
<organism evidence="11 12">
    <name type="scientific">Methanothermobacter thermautotrophicus (strain ATCC 29096 / DSM 1053 / JCM 10044 / NBRC 100330 / Delta H)</name>
    <name type="common">Methanobacterium thermoautotrophicum</name>
    <dbReference type="NCBI Taxonomy" id="187420"/>
    <lineage>
        <taxon>Archaea</taxon>
        <taxon>Methanobacteriati</taxon>
        <taxon>Methanobacteriota</taxon>
        <taxon>Methanomada group</taxon>
        <taxon>Methanobacteria</taxon>
        <taxon>Methanobacteriales</taxon>
        <taxon>Methanobacteriaceae</taxon>
        <taxon>Methanothermobacter</taxon>
    </lineage>
</organism>
<keyword evidence="7" id="KW-0411">Iron-sulfur</keyword>
<evidence type="ECO:0000256" key="2">
    <source>
        <dbReference type="ARBA" id="ARBA00008343"/>
    </source>
</evidence>
<dbReference type="InterPro" id="IPR044298">
    <property type="entry name" value="MIG/MutY"/>
</dbReference>
<dbReference type="CDD" id="cd00056">
    <property type="entry name" value="ENDO3c"/>
    <property type="match status" value="1"/>
</dbReference>
<dbReference type="SUPFAM" id="SSF48150">
    <property type="entry name" value="DNA-glycosylase"/>
    <property type="match status" value="1"/>
</dbReference>
<gene>
    <name evidence="11" type="ordered locus">MTH_496</name>
</gene>
<name>O26596_METTH</name>
<keyword evidence="4" id="KW-0227">DNA damage</keyword>
<sequence>MLHRTRAEQVLEIYENFVEKFPDFKSVCEAGQETIEKEMESLGLRWRARNLHKLACEIESRHGGAVPKNKNDLLELPGIGNYISSAFLCFSKNIPEPLLDTNTVRIIGRLFDLEISDSSRRKKDFETVMRKILEFGDCRHLSLSMIDFGEAVCRASDPLCHECPLKLSCNFYRRC</sequence>
<evidence type="ECO:0000256" key="1">
    <source>
        <dbReference type="ARBA" id="ARBA00001966"/>
    </source>
</evidence>
<dbReference type="REBASE" id="6421">
    <property type="entry name" value="V.MthHORF495P"/>
</dbReference>
<feature type="domain" description="HhH-GPD" evidence="10">
    <location>
        <begin position="1"/>
        <end position="151"/>
    </location>
</feature>
<keyword evidence="9" id="KW-0326">Glycosidase</keyword>
<keyword evidence="11" id="KW-0255">Endonuclease</keyword>
<dbReference type="AlphaFoldDB" id="O26596"/>
<dbReference type="PANTHER" id="PTHR42944">
    <property type="entry name" value="ADENINE DNA GLYCOSYLASE"/>
    <property type="match status" value="1"/>
</dbReference>